<dbReference type="EMBL" id="CYKH01001705">
    <property type="protein sequence ID" value="CUG89118.1"/>
    <property type="molecule type" value="Genomic_DNA"/>
</dbReference>
<gene>
    <name evidence="2" type="ORF">BSAL_19375</name>
</gene>
<evidence type="ECO:0000256" key="1">
    <source>
        <dbReference type="SAM" id="MobiDB-lite"/>
    </source>
</evidence>
<protein>
    <submittedName>
        <fullName evidence="2">Uncharacterized protein</fullName>
    </submittedName>
</protein>
<dbReference type="AlphaFoldDB" id="A0A0S4JI31"/>
<keyword evidence="3" id="KW-1185">Reference proteome</keyword>
<name>A0A0S4JI31_BODSA</name>
<reference evidence="3" key="1">
    <citation type="submission" date="2015-09" db="EMBL/GenBank/DDBJ databases">
        <authorList>
            <consortium name="Pathogen Informatics"/>
        </authorList>
    </citation>
    <scope>NUCLEOTIDE SEQUENCE [LARGE SCALE GENOMIC DNA]</scope>
    <source>
        <strain evidence="3">Lake Konstanz</strain>
    </source>
</reference>
<dbReference type="Proteomes" id="UP000051952">
    <property type="component" value="Unassembled WGS sequence"/>
</dbReference>
<evidence type="ECO:0000313" key="2">
    <source>
        <dbReference type="EMBL" id="CUG89118.1"/>
    </source>
</evidence>
<evidence type="ECO:0000313" key="3">
    <source>
        <dbReference type="Proteomes" id="UP000051952"/>
    </source>
</evidence>
<accession>A0A0S4JI31</accession>
<organism evidence="2 3">
    <name type="scientific">Bodo saltans</name>
    <name type="common">Flagellated protozoan</name>
    <dbReference type="NCBI Taxonomy" id="75058"/>
    <lineage>
        <taxon>Eukaryota</taxon>
        <taxon>Discoba</taxon>
        <taxon>Euglenozoa</taxon>
        <taxon>Kinetoplastea</taxon>
        <taxon>Metakinetoplastina</taxon>
        <taxon>Eubodonida</taxon>
        <taxon>Bodonidae</taxon>
        <taxon>Bodo</taxon>
    </lineage>
</organism>
<proteinExistence type="predicted"/>
<feature type="region of interest" description="Disordered" evidence="1">
    <location>
        <begin position="1"/>
        <end position="24"/>
    </location>
</feature>
<dbReference type="VEuPathDB" id="TriTrypDB:BSAL_19375"/>
<sequence length="307" mass="34183">MSLSTPQLPPFSPSTTEAQHQHDELVADELTDDDSNVEDARVSTQRSTLITQLRERRNLLRARAEMLLQQMPARASLMPSSSSAAPNHHVHQADVFVLARELERCAWNPVMELAHLVFTICSRSWEAEHQRKSANLCAFYASRDNGRREQAWAALISGQIDQVPRSVDDSTAIYRSRGMSSSPPRAHSAATALWEAVLIEEQCKLAYQSASSGITSHVVSNTRRRDIPSSWAPPQPLGWNEVPFKEMSTPAATFSIEDADLADDDDEDEAAELEALVALKYAENCAARRPMYRAPLFATRLSSLLKQ</sequence>